<dbReference type="InterPro" id="IPR008415">
    <property type="entry name" value="Baculo_LEF-3"/>
</dbReference>
<feature type="region of interest" description="Disordered" evidence="1">
    <location>
        <begin position="1"/>
        <end position="47"/>
    </location>
</feature>
<name>A0A1B1MR23_NPVLD</name>
<dbReference type="Pfam" id="PF05847">
    <property type="entry name" value="Baculo_LEF-3"/>
    <property type="match status" value="1"/>
</dbReference>
<organismHost>
    <name type="scientific">Lepidoptera</name>
    <name type="common">moths &amp; butterflies</name>
    <dbReference type="NCBI Taxonomy" id="7088"/>
</organismHost>
<proteinExistence type="predicted"/>
<reference evidence="2" key="1">
    <citation type="journal article" date="2016" name="J. Invertebr. Pathol.">
        <title>An alphabaculovirus isolated from dead Lymantria dispar larvae shows high genetic similarity to baculovirus previously isolated from Lymantria monacha - An example of adaptation to a new host.</title>
        <authorList>
            <person name="Rabalski L."/>
            <person name="Krejmer-Rabalska M."/>
            <person name="Skrzecz I."/>
            <person name="Wasag B."/>
            <person name="Szewczyk B."/>
        </authorList>
    </citation>
    <scope>NUCLEOTIDE SEQUENCE</scope>
    <source>
        <strain evidence="2">BNP</strain>
    </source>
</reference>
<dbReference type="EMBL" id="KU377538">
    <property type="protein sequence ID" value="ANS70967.1"/>
    <property type="molecule type" value="Genomic_DNA"/>
</dbReference>
<protein>
    <submittedName>
        <fullName evidence="2">Late expression factor-3</fullName>
    </submittedName>
</protein>
<dbReference type="GO" id="GO:0003677">
    <property type="term" value="F:DNA binding"/>
    <property type="evidence" value="ECO:0007669"/>
    <property type="project" value="InterPro"/>
</dbReference>
<evidence type="ECO:0000256" key="1">
    <source>
        <dbReference type="SAM" id="MobiDB-lite"/>
    </source>
</evidence>
<feature type="compositionally biased region" description="Basic and acidic residues" evidence="1">
    <location>
        <begin position="1"/>
        <end position="15"/>
    </location>
</feature>
<evidence type="ECO:0000313" key="2">
    <source>
        <dbReference type="EMBL" id="ANS70967.1"/>
    </source>
</evidence>
<sequence>MSSIQEHNENKRKCDDDNDSNSSSSSSFKKLMKRMSSSGAGDNNKSDPEAGTYKILKSVTGELIAKNKININNESFFLFKFMVNDESKNFYGDSNCFYKMSLNNVYDVQLIYKNRKVYIKDCNINSSAENNCLPKPKRFLTSKNFDDNENVSVLAYSVCGFKMMNGDSFKMIFQVNLNRNDDFAPDDSCHNVQIECTASFSKLCNTIKSSKPIATESDLLTWFHRCQNKIVALHRIKCQKTNNNYRSLSIHNLTQIELLENEPTDEFNSPASAVNVSRSNKMVACSSVSAINVTHAPLSKCDRYLIKYKLPESGDEWINASFFNDNVFGGKDNGRGGNDGKDTSQKSNKLETDLNQLNLMLDNDLASVYIYVLYDLEKKTYNVLGITKQEKDSDVFESV</sequence>
<organism evidence="2">
    <name type="scientific">Lymantria dispar multicapsid nuclear polyhedrosis virus</name>
    <name type="common">LdMNPV</name>
    <dbReference type="NCBI Taxonomy" id="10449"/>
    <lineage>
        <taxon>Viruses</taxon>
        <taxon>Viruses incertae sedis</taxon>
        <taxon>Naldaviricetes</taxon>
        <taxon>Lefavirales</taxon>
        <taxon>Baculoviridae</taxon>
        <taxon>Alphabaculovirus</taxon>
        <taxon>Alphabaculovirus lydisparis</taxon>
    </lineage>
</organism>
<accession>A0A1B1MR23</accession>
<dbReference type="GO" id="GO:0006355">
    <property type="term" value="P:regulation of DNA-templated transcription"/>
    <property type="evidence" value="ECO:0007669"/>
    <property type="project" value="InterPro"/>
</dbReference>